<sequence length="158" mass="18097">MGMSISLCLGLGSLWLYFGIAVYAALGFSVVWNKLDACYTFCISIGTWLIWIERNLVLQWYAFRSKENRCTLGLHRIIGSLIRYKGACGHQVWSFVSLNHRQTLNSLYKIGFGNPECCIICTELLIHYLEMQEEEVRINVLGFTMAKSIMEPKGRWGT</sequence>
<name>A0ABQ8D9Q7_BRANA</name>
<reference evidence="1 2" key="1">
    <citation type="submission" date="2021-05" db="EMBL/GenBank/DDBJ databases">
        <title>Genome Assembly of Synthetic Allotetraploid Brassica napus Reveals Homoeologous Exchanges between Subgenomes.</title>
        <authorList>
            <person name="Davis J.T."/>
        </authorList>
    </citation>
    <scope>NUCLEOTIDE SEQUENCE [LARGE SCALE GENOMIC DNA]</scope>
    <source>
        <strain evidence="2">cv. Da-Ae</strain>
        <tissue evidence="1">Seedling</tissue>
    </source>
</reference>
<gene>
    <name evidence="1" type="ORF">HID58_018385</name>
</gene>
<protein>
    <submittedName>
        <fullName evidence="1">Uncharacterized protein</fullName>
    </submittedName>
</protein>
<dbReference type="Proteomes" id="UP000824890">
    <property type="component" value="Unassembled WGS sequence"/>
</dbReference>
<accession>A0ABQ8D9Q7</accession>
<organism evidence="1 2">
    <name type="scientific">Brassica napus</name>
    <name type="common">Rape</name>
    <dbReference type="NCBI Taxonomy" id="3708"/>
    <lineage>
        <taxon>Eukaryota</taxon>
        <taxon>Viridiplantae</taxon>
        <taxon>Streptophyta</taxon>
        <taxon>Embryophyta</taxon>
        <taxon>Tracheophyta</taxon>
        <taxon>Spermatophyta</taxon>
        <taxon>Magnoliopsida</taxon>
        <taxon>eudicotyledons</taxon>
        <taxon>Gunneridae</taxon>
        <taxon>Pentapetalae</taxon>
        <taxon>rosids</taxon>
        <taxon>malvids</taxon>
        <taxon>Brassicales</taxon>
        <taxon>Brassicaceae</taxon>
        <taxon>Brassiceae</taxon>
        <taxon>Brassica</taxon>
    </lineage>
</organism>
<dbReference type="EMBL" id="JAGKQM010000005">
    <property type="protein sequence ID" value="KAH0926129.1"/>
    <property type="molecule type" value="Genomic_DNA"/>
</dbReference>
<proteinExistence type="predicted"/>
<comment type="caution">
    <text evidence="1">The sequence shown here is derived from an EMBL/GenBank/DDBJ whole genome shotgun (WGS) entry which is preliminary data.</text>
</comment>
<keyword evidence="2" id="KW-1185">Reference proteome</keyword>
<evidence type="ECO:0000313" key="2">
    <source>
        <dbReference type="Proteomes" id="UP000824890"/>
    </source>
</evidence>
<evidence type="ECO:0000313" key="1">
    <source>
        <dbReference type="EMBL" id="KAH0926129.1"/>
    </source>
</evidence>